<name>A0ABS9KQM1_9BACT</name>
<comment type="similarity">
    <text evidence="10 11">Belongs to the TonB-dependent receptor family.</text>
</comment>
<comment type="subcellular location">
    <subcellularLocation>
        <location evidence="1 10">Cell outer membrane</location>
        <topology evidence="1 10">Multi-pass membrane protein</topology>
    </subcellularLocation>
</comment>
<dbReference type="EMBL" id="JAKLTR010000005">
    <property type="protein sequence ID" value="MCG2614612.1"/>
    <property type="molecule type" value="Genomic_DNA"/>
</dbReference>
<proteinExistence type="inferred from homology"/>
<dbReference type="Gene3D" id="2.170.130.10">
    <property type="entry name" value="TonB-dependent receptor, plug domain"/>
    <property type="match status" value="1"/>
</dbReference>
<evidence type="ECO:0000256" key="7">
    <source>
        <dbReference type="ARBA" id="ARBA00023136"/>
    </source>
</evidence>
<evidence type="ECO:0000313" key="16">
    <source>
        <dbReference type="Proteomes" id="UP001165367"/>
    </source>
</evidence>
<keyword evidence="4 10" id="KW-0812">Transmembrane</keyword>
<keyword evidence="9 10" id="KW-0998">Cell outer membrane</keyword>
<reference evidence="15" key="1">
    <citation type="submission" date="2022-01" db="EMBL/GenBank/DDBJ databases">
        <authorList>
            <person name="Jo J.-H."/>
            <person name="Im W.-T."/>
        </authorList>
    </citation>
    <scope>NUCLEOTIDE SEQUENCE</scope>
    <source>
        <strain evidence="15">NA20</strain>
    </source>
</reference>
<protein>
    <submittedName>
        <fullName evidence="15">TonB-dependent receptor</fullName>
    </submittedName>
</protein>
<dbReference type="Proteomes" id="UP001165367">
    <property type="component" value="Unassembled WGS sequence"/>
</dbReference>
<evidence type="ECO:0000256" key="12">
    <source>
        <dbReference type="SAM" id="SignalP"/>
    </source>
</evidence>
<evidence type="ECO:0000256" key="6">
    <source>
        <dbReference type="ARBA" id="ARBA00023077"/>
    </source>
</evidence>
<accession>A0ABS9KQM1</accession>
<evidence type="ECO:0000256" key="3">
    <source>
        <dbReference type="ARBA" id="ARBA00022452"/>
    </source>
</evidence>
<evidence type="ECO:0000259" key="13">
    <source>
        <dbReference type="Pfam" id="PF00593"/>
    </source>
</evidence>
<feature type="domain" description="TonB-dependent receptor-like beta-barrel" evidence="13">
    <location>
        <begin position="371"/>
        <end position="638"/>
    </location>
</feature>
<keyword evidence="7 10" id="KW-0472">Membrane</keyword>
<evidence type="ECO:0000256" key="9">
    <source>
        <dbReference type="ARBA" id="ARBA00023237"/>
    </source>
</evidence>
<dbReference type="InterPro" id="IPR037066">
    <property type="entry name" value="Plug_dom_sf"/>
</dbReference>
<evidence type="ECO:0000256" key="11">
    <source>
        <dbReference type="RuleBase" id="RU003357"/>
    </source>
</evidence>
<dbReference type="InterPro" id="IPR000531">
    <property type="entry name" value="Beta-barrel_TonB"/>
</dbReference>
<keyword evidence="3 10" id="KW-1134">Transmembrane beta strand</keyword>
<dbReference type="InterPro" id="IPR036942">
    <property type="entry name" value="Beta-barrel_TonB_sf"/>
</dbReference>
<sequence>MRTIYTALFALLTAPVFAQEDTLKVKDLEEVVISTGQYRPQSVKNSVYQVRVITGEQIRKQSASKLQDVLNSQLNIRFSQDLATGGSDITMMGLSGQNVKILIDGVPMIGRQGTSNEININQVEVNSIERIEIIEGPMSVIYGADALAGVINIITKKAGRDSFSITARVQEETVGKEYSWFDEGIHNQYVGASGRYKNWYASGGIGRNLFQGWKDTATGRELTWHKKDQIVGNALVGYRSEKLDVYYRLDGLDEIITNPANFPIGNNQPALDQDYMTNRLMQQVQGSYRFNKQLSVNALASYTHFTRQVYSTLAYPNGDVRVATAPGTHSLSTFNGFTFRATAVYSPSKIVSFQPGVDINSESGEGERIKVGTQRISDYAFFLTSEIMPAHWLNIRPGVRVLHNSVYDAPPVIPSINTKFLLTKYLDFRLAYARGFRAPSLRELYYDFFDASHSITGNPNLEAEHSNSFTGSLTWNALRKKQARVNLTLSGFYNDVDNMISFAVDAANPTVTTYVNIDKYKTRGGMLTGQLIAGNLDASVGFGYTGRYNAYSEAYKDLPAFKWSPEVTSVISYSFPKAGLSANLYYKFTGKLPYYQQVTDNGQTIVRLAETEGYHWADLTLNKKLVGVLTVNAGIRNLFDVTAIGNSAVSGGAHTTTGARPIGNGRSYFMGLVFNWSKN</sequence>
<dbReference type="PROSITE" id="PS52016">
    <property type="entry name" value="TONB_DEPENDENT_REC_3"/>
    <property type="match status" value="1"/>
</dbReference>
<evidence type="ECO:0000259" key="14">
    <source>
        <dbReference type="Pfam" id="PF07715"/>
    </source>
</evidence>
<keyword evidence="16" id="KW-1185">Reference proteome</keyword>
<feature type="chain" id="PRO_5045051249" evidence="12">
    <location>
        <begin position="19"/>
        <end position="679"/>
    </location>
</feature>
<evidence type="ECO:0000256" key="10">
    <source>
        <dbReference type="PROSITE-ProRule" id="PRU01360"/>
    </source>
</evidence>
<dbReference type="Pfam" id="PF00593">
    <property type="entry name" value="TonB_dep_Rec_b-barrel"/>
    <property type="match status" value="1"/>
</dbReference>
<feature type="domain" description="TonB-dependent receptor plug" evidence="14">
    <location>
        <begin position="44"/>
        <end position="150"/>
    </location>
</feature>
<dbReference type="InterPro" id="IPR012910">
    <property type="entry name" value="Plug_dom"/>
</dbReference>
<evidence type="ECO:0000256" key="8">
    <source>
        <dbReference type="ARBA" id="ARBA00023170"/>
    </source>
</evidence>
<keyword evidence="2 10" id="KW-0813">Transport</keyword>
<dbReference type="Pfam" id="PF07715">
    <property type="entry name" value="Plug"/>
    <property type="match status" value="1"/>
</dbReference>
<evidence type="ECO:0000256" key="5">
    <source>
        <dbReference type="ARBA" id="ARBA00022729"/>
    </source>
</evidence>
<evidence type="ECO:0000256" key="4">
    <source>
        <dbReference type="ARBA" id="ARBA00022692"/>
    </source>
</evidence>
<comment type="caution">
    <text evidence="15">The sequence shown here is derived from an EMBL/GenBank/DDBJ whole genome shotgun (WGS) entry which is preliminary data.</text>
</comment>
<dbReference type="InterPro" id="IPR039426">
    <property type="entry name" value="TonB-dep_rcpt-like"/>
</dbReference>
<dbReference type="PANTHER" id="PTHR30069:SF29">
    <property type="entry name" value="HEMOGLOBIN AND HEMOGLOBIN-HAPTOGLOBIN-BINDING PROTEIN 1-RELATED"/>
    <property type="match status" value="1"/>
</dbReference>
<feature type="signal peptide" evidence="12">
    <location>
        <begin position="1"/>
        <end position="18"/>
    </location>
</feature>
<evidence type="ECO:0000313" key="15">
    <source>
        <dbReference type="EMBL" id="MCG2614612.1"/>
    </source>
</evidence>
<dbReference type="RefSeq" id="WP_237871195.1">
    <property type="nucleotide sequence ID" value="NZ_JAKLTR010000005.1"/>
</dbReference>
<dbReference type="PANTHER" id="PTHR30069">
    <property type="entry name" value="TONB-DEPENDENT OUTER MEMBRANE RECEPTOR"/>
    <property type="match status" value="1"/>
</dbReference>
<dbReference type="CDD" id="cd01347">
    <property type="entry name" value="ligand_gated_channel"/>
    <property type="match status" value="1"/>
</dbReference>
<evidence type="ECO:0000256" key="2">
    <source>
        <dbReference type="ARBA" id="ARBA00022448"/>
    </source>
</evidence>
<gene>
    <name evidence="15" type="ORF">LZZ85_09980</name>
</gene>
<organism evidence="15 16">
    <name type="scientific">Terrimonas ginsenosidimutans</name>
    <dbReference type="NCBI Taxonomy" id="2908004"/>
    <lineage>
        <taxon>Bacteria</taxon>
        <taxon>Pseudomonadati</taxon>
        <taxon>Bacteroidota</taxon>
        <taxon>Chitinophagia</taxon>
        <taxon>Chitinophagales</taxon>
        <taxon>Chitinophagaceae</taxon>
        <taxon>Terrimonas</taxon>
    </lineage>
</organism>
<evidence type="ECO:0000256" key="1">
    <source>
        <dbReference type="ARBA" id="ARBA00004571"/>
    </source>
</evidence>
<keyword evidence="8 15" id="KW-0675">Receptor</keyword>
<keyword evidence="5 12" id="KW-0732">Signal</keyword>
<dbReference type="SUPFAM" id="SSF56935">
    <property type="entry name" value="Porins"/>
    <property type="match status" value="1"/>
</dbReference>
<dbReference type="Gene3D" id="2.40.170.20">
    <property type="entry name" value="TonB-dependent receptor, beta-barrel domain"/>
    <property type="match status" value="1"/>
</dbReference>
<keyword evidence="6 11" id="KW-0798">TonB box</keyword>